<dbReference type="Pfam" id="PF21614">
    <property type="entry name" value="DUF6854"/>
    <property type="match status" value="1"/>
</dbReference>
<dbReference type="AlphaFoldDB" id="A0A512NCR1"/>
<evidence type="ECO:0000313" key="3">
    <source>
        <dbReference type="Proteomes" id="UP000321058"/>
    </source>
</evidence>
<sequence length="100" mass="10714">MTVTVVTRWTTPDAAASTAIAKRSKALWMKNGALDVRLNQIFTGPDTGNWLFIVVFADMAAYAKSFSTVSGSPDLQALLAENAKVGAVMHERMLLVGADI</sequence>
<dbReference type="Gene3D" id="3.30.70.100">
    <property type="match status" value="1"/>
</dbReference>
<name>A0A512NCR1_9HYPH</name>
<reference evidence="2 3" key="1">
    <citation type="submission" date="2019-07" db="EMBL/GenBank/DDBJ databases">
        <title>Whole genome shotgun sequence of Reyranella soli NBRC 108950.</title>
        <authorList>
            <person name="Hosoyama A."/>
            <person name="Uohara A."/>
            <person name="Ohji S."/>
            <person name="Ichikawa N."/>
        </authorList>
    </citation>
    <scope>NUCLEOTIDE SEQUENCE [LARGE SCALE GENOMIC DNA]</scope>
    <source>
        <strain evidence="2 3">NBRC 108950</strain>
    </source>
</reference>
<accession>A0A512NCR1</accession>
<dbReference type="InterPro" id="IPR011008">
    <property type="entry name" value="Dimeric_a/b-barrel"/>
</dbReference>
<keyword evidence="3" id="KW-1185">Reference proteome</keyword>
<protein>
    <recommendedName>
        <fullName evidence="1">DUF6854 domain-containing protein</fullName>
    </recommendedName>
</protein>
<dbReference type="RefSeq" id="WP_147150907.1">
    <property type="nucleotide sequence ID" value="NZ_BKAJ01000069.1"/>
</dbReference>
<dbReference type="InterPro" id="IPR049275">
    <property type="entry name" value="DUF6854"/>
</dbReference>
<comment type="caution">
    <text evidence="2">The sequence shown here is derived from an EMBL/GenBank/DDBJ whole genome shotgun (WGS) entry which is preliminary data.</text>
</comment>
<evidence type="ECO:0000313" key="2">
    <source>
        <dbReference type="EMBL" id="GEP56704.1"/>
    </source>
</evidence>
<dbReference type="EMBL" id="BKAJ01000069">
    <property type="protein sequence ID" value="GEP56704.1"/>
    <property type="molecule type" value="Genomic_DNA"/>
</dbReference>
<dbReference type="Proteomes" id="UP000321058">
    <property type="component" value="Unassembled WGS sequence"/>
</dbReference>
<evidence type="ECO:0000259" key="1">
    <source>
        <dbReference type="Pfam" id="PF21614"/>
    </source>
</evidence>
<gene>
    <name evidence="2" type="ORF">RSO01_38700</name>
</gene>
<feature type="domain" description="DUF6854" evidence="1">
    <location>
        <begin position="4"/>
        <end position="83"/>
    </location>
</feature>
<proteinExistence type="predicted"/>
<dbReference type="SUPFAM" id="SSF54909">
    <property type="entry name" value="Dimeric alpha+beta barrel"/>
    <property type="match status" value="1"/>
</dbReference>
<organism evidence="2 3">
    <name type="scientific">Reyranella soli</name>
    <dbReference type="NCBI Taxonomy" id="1230389"/>
    <lineage>
        <taxon>Bacteria</taxon>
        <taxon>Pseudomonadati</taxon>
        <taxon>Pseudomonadota</taxon>
        <taxon>Alphaproteobacteria</taxon>
        <taxon>Hyphomicrobiales</taxon>
        <taxon>Reyranellaceae</taxon>
        <taxon>Reyranella</taxon>
    </lineage>
</organism>